<gene>
    <name evidence="2" type="ORF">Nepgr_030844</name>
</gene>
<evidence type="ECO:0000256" key="1">
    <source>
        <dbReference type="SAM" id="SignalP"/>
    </source>
</evidence>
<keyword evidence="3" id="KW-1185">Reference proteome</keyword>
<feature type="chain" id="PRO_5042142375" evidence="1">
    <location>
        <begin position="28"/>
        <end position="154"/>
    </location>
</feature>
<keyword evidence="1" id="KW-0732">Signal</keyword>
<organism evidence="2 3">
    <name type="scientific">Nepenthes gracilis</name>
    <name type="common">Slender pitcher plant</name>
    <dbReference type="NCBI Taxonomy" id="150966"/>
    <lineage>
        <taxon>Eukaryota</taxon>
        <taxon>Viridiplantae</taxon>
        <taxon>Streptophyta</taxon>
        <taxon>Embryophyta</taxon>
        <taxon>Tracheophyta</taxon>
        <taxon>Spermatophyta</taxon>
        <taxon>Magnoliopsida</taxon>
        <taxon>eudicotyledons</taxon>
        <taxon>Gunneridae</taxon>
        <taxon>Pentapetalae</taxon>
        <taxon>Caryophyllales</taxon>
        <taxon>Nepenthaceae</taxon>
        <taxon>Nepenthes</taxon>
    </lineage>
</organism>
<dbReference type="Proteomes" id="UP001279734">
    <property type="component" value="Unassembled WGS sequence"/>
</dbReference>
<comment type="caution">
    <text evidence="2">The sequence shown here is derived from an EMBL/GenBank/DDBJ whole genome shotgun (WGS) entry which is preliminary data.</text>
</comment>
<dbReference type="AlphaFoldDB" id="A0AAD3THC7"/>
<reference evidence="2" key="1">
    <citation type="submission" date="2023-05" db="EMBL/GenBank/DDBJ databases">
        <title>Nepenthes gracilis genome sequencing.</title>
        <authorList>
            <person name="Fukushima K."/>
        </authorList>
    </citation>
    <scope>NUCLEOTIDE SEQUENCE</scope>
    <source>
        <strain evidence="2">SING2019-196</strain>
    </source>
</reference>
<protein>
    <submittedName>
        <fullName evidence="2">Uncharacterized protein</fullName>
    </submittedName>
</protein>
<feature type="signal peptide" evidence="1">
    <location>
        <begin position="1"/>
        <end position="27"/>
    </location>
</feature>
<dbReference type="EMBL" id="BSYO01000035">
    <property type="protein sequence ID" value="GMH29001.1"/>
    <property type="molecule type" value="Genomic_DNA"/>
</dbReference>
<sequence length="154" mass="17935">MGFGRIGGLSLFATLITGLLDSWYVHPFSTLPEWYAWVAFGAQKVCQVWNSRNDDGFHEMDCLRLLDWQLTLLLPQGGFFGRFTKLAGWLQCWAAELAFCAWPFACYTWNSRRFSPFGWYCWADRLAALDGFPLDETDGLWITSWFTRWDAWFG</sequence>
<name>A0AAD3THC7_NEPGR</name>
<proteinExistence type="predicted"/>
<accession>A0AAD3THC7</accession>
<evidence type="ECO:0000313" key="2">
    <source>
        <dbReference type="EMBL" id="GMH29001.1"/>
    </source>
</evidence>
<evidence type="ECO:0000313" key="3">
    <source>
        <dbReference type="Proteomes" id="UP001279734"/>
    </source>
</evidence>